<proteinExistence type="predicted"/>
<dbReference type="InterPro" id="IPR000719">
    <property type="entry name" value="Prot_kinase_dom"/>
</dbReference>
<dbReference type="Pfam" id="PF00069">
    <property type="entry name" value="Pkinase"/>
    <property type="match status" value="1"/>
</dbReference>
<evidence type="ECO:0000313" key="11">
    <source>
        <dbReference type="Proteomes" id="UP000238479"/>
    </source>
</evidence>
<evidence type="ECO:0000256" key="6">
    <source>
        <dbReference type="ARBA" id="ARBA00022840"/>
    </source>
</evidence>
<dbReference type="Gene3D" id="3.30.200.20">
    <property type="entry name" value="Phosphorylase Kinase, domain 1"/>
    <property type="match status" value="1"/>
</dbReference>
<dbReference type="GO" id="GO:0006970">
    <property type="term" value="P:response to osmotic stress"/>
    <property type="evidence" value="ECO:0007669"/>
    <property type="project" value="UniProtKB-ARBA"/>
</dbReference>
<evidence type="ECO:0000313" key="10">
    <source>
        <dbReference type="EMBL" id="PRQ24503.1"/>
    </source>
</evidence>
<keyword evidence="4" id="KW-0547">Nucleotide-binding</keyword>
<protein>
    <recommendedName>
        <fullName evidence="1">non-specific serine/threonine protein kinase</fullName>
        <ecNumber evidence="1">2.7.11.1</ecNumber>
    </recommendedName>
</protein>
<comment type="catalytic activity">
    <reaction evidence="7">
        <text>L-threonyl-[protein] + ATP = O-phospho-L-threonyl-[protein] + ADP + H(+)</text>
        <dbReference type="Rhea" id="RHEA:46608"/>
        <dbReference type="Rhea" id="RHEA-COMP:11060"/>
        <dbReference type="Rhea" id="RHEA-COMP:11605"/>
        <dbReference type="ChEBI" id="CHEBI:15378"/>
        <dbReference type="ChEBI" id="CHEBI:30013"/>
        <dbReference type="ChEBI" id="CHEBI:30616"/>
        <dbReference type="ChEBI" id="CHEBI:61977"/>
        <dbReference type="ChEBI" id="CHEBI:456216"/>
        <dbReference type="EC" id="2.7.11.1"/>
    </reaction>
</comment>
<keyword evidence="11" id="KW-1185">Reference proteome</keyword>
<dbReference type="PANTHER" id="PTHR24343:SF418">
    <property type="entry name" value="SERINE_THREONINE-PROTEIN KINASE SAPK1"/>
    <property type="match status" value="1"/>
</dbReference>
<dbReference type="SUPFAM" id="SSF56112">
    <property type="entry name" value="Protein kinase-like (PK-like)"/>
    <property type="match status" value="1"/>
</dbReference>
<gene>
    <name evidence="10" type="ORF">RchiOBHm_Chr6g0273131</name>
</gene>
<dbReference type="GO" id="GO:0004674">
    <property type="term" value="F:protein serine/threonine kinase activity"/>
    <property type="evidence" value="ECO:0007669"/>
    <property type="project" value="UniProtKB-KW"/>
</dbReference>
<comment type="caution">
    <text evidence="10">The sequence shown here is derived from an EMBL/GenBank/DDBJ whole genome shotgun (WGS) entry which is preliminary data.</text>
</comment>
<evidence type="ECO:0000256" key="4">
    <source>
        <dbReference type="ARBA" id="ARBA00022741"/>
    </source>
</evidence>
<evidence type="ECO:0000256" key="7">
    <source>
        <dbReference type="ARBA" id="ARBA00047899"/>
    </source>
</evidence>
<reference evidence="10 11" key="1">
    <citation type="journal article" date="2018" name="Nat. Genet.">
        <title>The Rosa genome provides new insights in the design of modern roses.</title>
        <authorList>
            <person name="Bendahmane M."/>
        </authorList>
    </citation>
    <scope>NUCLEOTIDE SEQUENCE [LARGE SCALE GENOMIC DNA]</scope>
    <source>
        <strain evidence="11">cv. Old Blush</strain>
    </source>
</reference>
<dbReference type="Gramene" id="PRQ24503">
    <property type="protein sequence ID" value="PRQ24503"/>
    <property type="gene ID" value="RchiOBHm_Chr6g0273131"/>
</dbReference>
<name>A0A2P6PRD8_ROSCH</name>
<evidence type="ECO:0000256" key="3">
    <source>
        <dbReference type="ARBA" id="ARBA00022679"/>
    </source>
</evidence>
<dbReference type="EMBL" id="PDCK01000044">
    <property type="protein sequence ID" value="PRQ24503.1"/>
    <property type="molecule type" value="Genomic_DNA"/>
</dbReference>
<keyword evidence="6" id="KW-0067">ATP-binding</keyword>
<organism evidence="10 11">
    <name type="scientific">Rosa chinensis</name>
    <name type="common">China rose</name>
    <dbReference type="NCBI Taxonomy" id="74649"/>
    <lineage>
        <taxon>Eukaryota</taxon>
        <taxon>Viridiplantae</taxon>
        <taxon>Streptophyta</taxon>
        <taxon>Embryophyta</taxon>
        <taxon>Tracheophyta</taxon>
        <taxon>Spermatophyta</taxon>
        <taxon>Magnoliopsida</taxon>
        <taxon>eudicotyledons</taxon>
        <taxon>Gunneridae</taxon>
        <taxon>Pentapetalae</taxon>
        <taxon>rosids</taxon>
        <taxon>fabids</taxon>
        <taxon>Rosales</taxon>
        <taxon>Rosaceae</taxon>
        <taxon>Rosoideae</taxon>
        <taxon>Rosoideae incertae sedis</taxon>
        <taxon>Rosa</taxon>
    </lineage>
</organism>
<keyword evidence="2" id="KW-0723">Serine/threonine-protein kinase</keyword>
<evidence type="ECO:0000256" key="5">
    <source>
        <dbReference type="ARBA" id="ARBA00022777"/>
    </source>
</evidence>
<dbReference type="AlphaFoldDB" id="A0A2P6PRD8"/>
<evidence type="ECO:0000256" key="2">
    <source>
        <dbReference type="ARBA" id="ARBA00022527"/>
    </source>
</evidence>
<accession>A0A2P6PRD8</accession>
<evidence type="ECO:0000259" key="9">
    <source>
        <dbReference type="SMART" id="SM00220"/>
    </source>
</evidence>
<comment type="catalytic activity">
    <reaction evidence="8">
        <text>L-seryl-[protein] + ATP = O-phospho-L-seryl-[protein] + ADP + H(+)</text>
        <dbReference type="Rhea" id="RHEA:17989"/>
        <dbReference type="Rhea" id="RHEA-COMP:9863"/>
        <dbReference type="Rhea" id="RHEA-COMP:11604"/>
        <dbReference type="ChEBI" id="CHEBI:15378"/>
        <dbReference type="ChEBI" id="CHEBI:29999"/>
        <dbReference type="ChEBI" id="CHEBI:30616"/>
        <dbReference type="ChEBI" id="CHEBI:83421"/>
        <dbReference type="ChEBI" id="CHEBI:456216"/>
        <dbReference type="EC" id="2.7.11.1"/>
    </reaction>
</comment>
<evidence type="ECO:0000256" key="1">
    <source>
        <dbReference type="ARBA" id="ARBA00012513"/>
    </source>
</evidence>
<dbReference type="Proteomes" id="UP000238479">
    <property type="component" value="Chromosome 6"/>
</dbReference>
<dbReference type="GO" id="GO:0005524">
    <property type="term" value="F:ATP binding"/>
    <property type="evidence" value="ECO:0007669"/>
    <property type="project" value="UniProtKB-KW"/>
</dbReference>
<evidence type="ECO:0000256" key="8">
    <source>
        <dbReference type="ARBA" id="ARBA00048679"/>
    </source>
</evidence>
<sequence length="197" mass="22330">MQNLDIDENVQREIMNHRSLKHPNIVEFKEVLLTPTHLGIVMEYAEQGELYERICKAGKFSEGEISDVWSCGITLFVMIFGAYPFEDLQDPLNFTKTIRRITIPEIKSHPWFVKNLPMEMMEGGSWKSNEVNNPSQSVEEVQSIIQQARRPLKISTVNRHLVGSSTAIDDAYVGANAYPLDSTCRHDKNPSHAATGI</sequence>
<dbReference type="STRING" id="74649.A0A2P6PRD8"/>
<dbReference type="InterPro" id="IPR011009">
    <property type="entry name" value="Kinase-like_dom_sf"/>
</dbReference>
<feature type="domain" description="Protein kinase" evidence="9">
    <location>
        <begin position="1"/>
        <end position="112"/>
    </location>
</feature>
<keyword evidence="3 10" id="KW-0808">Transferase</keyword>
<dbReference type="Gene3D" id="1.10.510.10">
    <property type="entry name" value="Transferase(Phosphotransferase) domain 1"/>
    <property type="match status" value="1"/>
</dbReference>
<dbReference type="EC" id="2.7.11.1" evidence="1"/>
<dbReference type="PANTHER" id="PTHR24343">
    <property type="entry name" value="SERINE/THREONINE KINASE"/>
    <property type="match status" value="1"/>
</dbReference>
<dbReference type="SMART" id="SM00220">
    <property type="entry name" value="S_TKc"/>
    <property type="match status" value="1"/>
</dbReference>
<keyword evidence="5" id="KW-0418">Kinase</keyword>